<proteinExistence type="predicted"/>
<protein>
    <submittedName>
        <fullName evidence="4">Hydantoinase/oxoprolinase family protein</fullName>
    </submittedName>
</protein>
<accession>A0ABY5VRK3</accession>
<dbReference type="InterPro" id="IPR043129">
    <property type="entry name" value="ATPase_NBD"/>
</dbReference>
<dbReference type="SUPFAM" id="SSF53067">
    <property type="entry name" value="Actin-like ATPase domain"/>
    <property type="match status" value="1"/>
</dbReference>
<dbReference type="EMBL" id="CP073720">
    <property type="protein sequence ID" value="UWP80378.1"/>
    <property type="molecule type" value="Genomic_DNA"/>
</dbReference>
<feature type="domain" description="Acetophenone carboxylase-like C-terminal" evidence="3">
    <location>
        <begin position="505"/>
        <end position="673"/>
    </location>
</feature>
<evidence type="ECO:0000259" key="1">
    <source>
        <dbReference type="Pfam" id="PF01968"/>
    </source>
</evidence>
<dbReference type="InterPro" id="IPR045079">
    <property type="entry name" value="Oxoprolinase-like"/>
</dbReference>
<name>A0ABY5VRK3_9ACTN</name>
<dbReference type="InterPro" id="IPR049517">
    <property type="entry name" value="ACX-like_C"/>
</dbReference>
<reference evidence="4" key="1">
    <citation type="submission" date="2021-04" db="EMBL/GenBank/DDBJ databases">
        <authorList>
            <person name="Hartkoorn R.C."/>
            <person name="Beaudoing E."/>
            <person name="Hot D."/>
        </authorList>
    </citation>
    <scope>NUCLEOTIDE SEQUENCE</scope>
    <source>
        <strain evidence="4">NRRL B-16292</strain>
    </source>
</reference>
<feature type="domain" description="Hydantoinase A/oxoprolinase" evidence="1">
    <location>
        <begin position="205"/>
        <end position="491"/>
    </location>
</feature>
<dbReference type="Pfam" id="PF01968">
    <property type="entry name" value="Hydantoinase_A"/>
    <property type="match status" value="1"/>
</dbReference>
<evidence type="ECO:0000313" key="5">
    <source>
        <dbReference type="Proteomes" id="UP001059617"/>
    </source>
</evidence>
<feature type="domain" description="Hydantoinase/oxoprolinase N-terminal" evidence="2">
    <location>
        <begin position="6"/>
        <end position="183"/>
    </location>
</feature>
<evidence type="ECO:0000259" key="3">
    <source>
        <dbReference type="Pfam" id="PF19278"/>
    </source>
</evidence>
<keyword evidence="5" id="KW-1185">Reference proteome</keyword>
<dbReference type="InterPro" id="IPR002821">
    <property type="entry name" value="Hydantoinase_A"/>
</dbReference>
<evidence type="ECO:0000313" key="4">
    <source>
        <dbReference type="EMBL" id="UWP80378.1"/>
    </source>
</evidence>
<dbReference type="RefSeq" id="WP_259858137.1">
    <property type="nucleotide sequence ID" value="NZ_CP073720.1"/>
</dbReference>
<dbReference type="PANTHER" id="PTHR11365">
    <property type="entry name" value="5-OXOPROLINASE RELATED"/>
    <property type="match status" value="1"/>
</dbReference>
<dbReference type="InterPro" id="IPR008040">
    <property type="entry name" value="Hydant_A_N"/>
</dbReference>
<dbReference type="Pfam" id="PF05378">
    <property type="entry name" value="Hydant_A_N"/>
    <property type="match status" value="1"/>
</dbReference>
<evidence type="ECO:0000259" key="2">
    <source>
        <dbReference type="Pfam" id="PF05378"/>
    </source>
</evidence>
<dbReference type="PANTHER" id="PTHR11365:SF23">
    <property type="entry name" value="HYPOTHETICAL 5-OXOPROLINASE (EUROFUNG)-RELATED"/>
    <property type="match status" value="1"/>
</dbReference>
<gene>
    <name evidence="4" type="ORF">Dfulv_35185</name>
</gene>
<organism evidence="4 5">
    <name type="scientific">Dactylosporangium fulvum</name>
    <dbReference type="NCBI Taxonomy" id="53359"/>
    <lineage>
        <taxon>Bacteria</taxon>
        <taxon>Bacillati</taxon>
        <taxon>Actinomycetota</taxon>
        <taxon>Actinomycetes</taxon>
        <taxon>Micromonosporales</taxon>
        <taxon>Micromonosporaceae</taxon>
        <taxon>Dactylosporangium</taxon>
    </lineage>
</organism>
<dbReference type="Pfam" id="PF19278">
    <property type="entry name" value="Hydant_A_C"/>
    <property type="match status" value="1"/>
</dbReference>
<dbReference type="Proteomes" id="UP001059617">
    <property type="component" value="Chromosome"/>
</dbReference>
<reference evidence="4" key="2">
    <citation type="submission" date="2022-09" db="EMBL/GenBank/DDBJ databases">
        <title>Biosynthetic gene clusters of Dactylosporangioum fulvum.</title>
        <authorList>
            <person name="Caradec T."/>
        </authorList>
    </citation>
    <scope>NUCLEOTIDE SEQUENCE</scope>
    <source>
        <strain evidence="4">NRRL B-16292</strain>
    </source>
</reference>
<sequence length="686" mass="72276">MRNLAIGVDVGGTFTDVTIADLASGQSWSCKTATTPHNPSQGFLVAVDQAMALAGAHPGEVARIVHGTTTATNAILEARGAPTGLVTTKGFRHVLEIGRHDVPRGSNIYTWIKPARPVAPELVREVAERTLASGAVLRDLDEEDCRQAALFYRSRGIDAIAICFLNSYANPTHERRARDVMAEVHPEAWYSLSSTVLPVFREYERSMATVLNGYVMPAVSSYIGQLRDELKARSIEAPLYIMKSNGGVISAETAMEQPILTALSGPAAGVVGAGKVGRDAHFDGLISIDVGGTSADVSLIREGVPASTTEGQIGSWPLATPMIDIHTIGAGGGSIASVTDSGNLVVGPASAGAVPGPACYGRGGVLPTVTDANLVLGRLPRSLAGGSLQLDVAASVDAIQEHVAGPLGISVEEAAIGILDIVNESMAGAIRVLTVERGIDPRAFALIGFGGAGPLQTSPIARLLDIPFVVLPESPGVLSTLGLIASDIRNDFASSSVAADPLDDAVAKRFHELDADARAWLEGEGVPRERQIVQWSADLRYQNQQFEITVPVEIGPFDLEQRVGMVETFHAEHRRLYTYDSPTSPVEVVTLRTAAIGRLGGELAALRAKPGAKGPVASGTRSVYFRETDGYVDCPTFERARLSPHDEFSGPAVIDQMDTTTVVLPGQTARVDDTGNIIIQNLSGRG</sequence>